<evidence type="ECO:0000256" key="9">
    <source>
        <dbReference type="ARBA" id="ARBA00022741"/>
    </source>
</evidence>
<gene>
    <name evidence="20" type="ORF">HTY61_18715</name>
</gene>
<comment type="function">
    <text evidence="15">Member of the two-component regulatory system DctB/DctD involved in the transport of C4-dicarboxylates. DctB functions as a membrane-associated protein kinase that phosphorylates DctD in response to environmental signals.</text>
</comment>
<dbReference type="RefSeq" id="WP_175278225.1">
    <property type="nucleotide sequence ID" value="NZ_CP054836.1"/>
</dbReference>
<keyword evidence="8 18" id="KW-0812">Transmembrane</keyword>
<evidence type="ECO:0000256" key="7">
    <source>
        <dbReference type="ARBA" id="ARBA00022679"/>
    </source>
</evidence>
<comment type="catalytic activity">
    <reaction evidence="1">
        <text>ATP + protein L-histidine = ADP + protein N-phospho-L-histidine.</text>
        <dbReference type="EC" id="2.7.13.3"/>
    </reaction>
</comment>
<keyword evidence="21" id="KW-1185">Reference proteome</keyword>
<evidence type="ECO:0000256" key="4">
    <source>
        <dbReference type="ARBA" id="ARBA00022475"/>
    </source>
</evidence>
<dbReference type="InterPro" id="IPR004358">
    <property type="entry name" value="Sig_transdc_His_kin-like_C"/>
</dbReference>
<evidence type="ECO:0000313" key="20">
    <source>
        <dbReference type="EMBL" id="QKV20334.1"/>
    </source>
</evidence>
<sequence length="601" mass="64684">MTTIGSVQLRKRYRLATRAVVAATLFCLVFAVWFAREWAGDRAYRELSAAAEESLSLQIEALAGVMEKYRLIPPLLSRRADIRALFETPAVEDGEAVRRLLMRVAAASGARDVAIAAIDGTVLASARGFATTGTLAPARLHLATAQRRLGRAPLRLSDGSRAYAFAAHVPGREAGTNAGMVVVLVPFDAIEANWSLSSNPILVTDAREFVFLSNRAEWVGKPWKASDAAPGVEPLSFVSGRFFRVPESGNSEYVAASRDIPILGWTMHVLADSAPFARARRNAAMLAALAVVLAGLTANLYLARQEMAQARIRREKAQALRLERLVRERTAELSNVNEVLRGEIEVRRETEKRLRDTQNELVHAAKLAVIGQMSATLSHEYNQPLAAIKTYASNAATMIERGRTAAAHEVLARIGRMVDRMSTLSRTLLAFSRKPGTELEPVSVETVVSEALVIVGQKARKAGVAVETDIEPGLVVHSGRIRLSQVLVNLVGNAIDALCGDGPEAPAGSRVCIAAHHASGRVHIAVSDNGPGIDPALRENVFEPFFTTKPAGAGLGLGLSIVESIVRDLQGSVRLEDRDGEIGACFVIDLPATREEAEAAE</sequence>
<feature type="domain" description="Histidine kinase" evidence="19">
    <location>
        <begin position="376"/>
        <end position="594"/>
    </location>
</feature>
<dbReference type="Gene3D" id="6.10.250.3020">
    <property type="match status" value="1"/>
</dbReference>
<evidence type="ECO:0000256" key="3">
    <source>
        <dbReference type="ARBA" id="ARBA00012438"/>
    </source>
</evidence>
<dbReference type="GO" id="GO:0005886">
    <property type="term" value="C:plasma membrane"/>
    <property type="evidence" value="ECO:0007669"/>
    <property type="project" value="UniProtKB-SubCell"/>
</dbReference>
<dbReference type="EC" id="2.7.13.3" evidence="3"/>
<evidence type="ECO:0000256" key="13">
    <source>
        <dbReference type="ARBA" id="ARBA00023012"/>
    </source>
</evidence>
<dbReference type="Pfam" id="PF00512">
    <property type="entry name" value="HisKA"/>
    <property type="match status" value="1"/>
</dbReference>
<protein>
    <recommendedName>
        <fullName evidence="16">C4-dicarboxylate transport sensor protein DctB</fullName>
        <ecNumber evidence="3">2.7.13.3</ecNumber>
    </recommendedName>
</protein>
<keyword evidence="5" id="KW-0997">Cell inner membrane</keyword>
<dbReference type="PIRSF" id="PIRSF036431">
    <property type="entry name" value="STHK_DctB"/>
    <property type="match status" value="1"/>
</dbReference>
<evidence type="ECO:0000256" key="11">
    <source>
        <dbReference type="ARBA" id="ARBA00022840"/>
    </source>
</evidence>
<dbReference type="SMART" id="SM00387">
    <property type="entry name" value="HATPase_c"/>
    <property type="match status" value="1"/>
</dbReference>
<feature type="transmembrane region" description="Helical" evidence="18">
    <location>
        <begin position="283"/>
        <end position="303"/>
    </location>
</feature>
<dbReference type="GO" id="GO:0005524">
    <property type="term" value="F:ATP binding"/>
    <property type="evidence" value="ECO:0007669"/>
    <property type="project" value="UniProtKB-KW"/>
</dbReference>
<dbReference type="InterPro" id="IPR005467">
    <property type="entry name" value="His_kinase_dom"/>
</dbReference>
<keyword evidence="12 18" id="KW-1133">Transmembrane helix</keyword>
<evidence type="ECO:0000256" key="10">
    <source>
        <dbReference type="ARBA" id="ARBA00022777"/>
    </source>
</evidence>
<evidence type="ECO:0000256" key="17">
    <source>
        <dbReference type="SAM" id="Coils"/>
    </source>
</evidence>
<evidence type="ECO:0000256" key="2">
    <source>
        <dbReference type="ARBA" id="ARBA00004429"/>
    </source>
</evidence>
<dbReference type="Gene3D" id="3.30.450.20">
    <property type="entry name" value="PAS domain"/>
    <property type="match status" value="1"/>
</dbReference>
<evidence type="ECO:0000313" key="21">
    <source>
        <dbReference type="Proteomes" id="UP000509367"/>
    </source>
</evidence>
<evidence type="ECO:0000256" key="8">
    <source>
        <dbReference type="ARBA" id="ARBA00022692"/>
    </source>
</evidence>
<dbReference type="Gene3D" id="3.30.565.10">
    <property type="entry name" value="Histidine kinase-like ATPase, C-terminal domain"/>
    <property type="match status" value="1"/>
</dbReference>
<evidence type="ECO:0000256" key="15">
    <source>
        <dbReference type="ARBA" id="ARBA00059004"/>
    </source>
</evidence>
<feature type="coiled-coil region" evidence="17">
    <location>
        <begin position="340"/>
        <end position="367"/>
    </location>
</feature>
<evidence type="ECO:0000256" key="18">
    <source>
        <dbReference type="SAM" id="Phobius"/>
    </source>
</evidence>
<evidence type="ECO:0000256" key="5">
    <source>
        <dbReference type="ARBA" id="ARBA00022519"/>
    </source>
</evidence>
<keyword evidence="9" id="KW-0547">Nucleotide-binding</keyword>
<dbReference type="EMBL" id="CP054836">
    <property type="protein sequence ID" value="QKV20334.1"/>
    <property type="molecule type" value="Genomic_DNA"/>
</dbReference>
<dbReference type="InterPro" id="IPR017055">
    <property type="entry name" value="Sig_transdc_His_kinase_DctB"/>
</dbReference>
<dbReference type="PANTHER" id="PTHR43065">
    <property type="entry name" value="SENSOR HISTIDINE KINASE"/>
    <property type="match status" value="1"/>
</dbReference>
<dbReference type="SUPFAM" id="SSF47384">
    <property type="entry name" value="Homodimeric domain of signal transducing histidine kinase"/>
    <property type="match status" value="1"/>
</dbReference>
<dbReference type="KEGG" id="orm:HTY61_18715"/>
<evidence type="ECO:0000259" key="19">
    <source>
        <dbReference type="PROSITE" id="PS50109"/>
    </source>
</evidence>
<dbReference type="PANTHER" id="PTHR43065:SF46">
    <property type="entry name" value="C4-DICARBOXYLATE TRANSPORT SENSOR PROTEIN DCTB"/>
    <property type="match status" value="1"/>
</dbReference>
<dbReference type="SUPFAM" id="SSF55874">
    <property type="entry name" value="ATPase domain of HSP90 chaperone/DNA topoisomerase II/histidine kinase"/>
    <property type="match status" value="1"/>
</dbReference>
<dbReference type="Gene3D" id="1.10.287.130">
    <property type="match status" value="1"/>
</dbReference>
<dbReference type="AlphaFoldDB" id="A0A6N1VHV3"/>
<dbReference type="InterPro" id="IPR036890">
    <property type="entry name" value="HATPase_C_sf"/>
</dbReference>
<organism evidence="20 21">
    <name type="scientific">Oricola thermophila</name>
    <dbReference type="NCBI Taxonomy" id="2742145"/>
    <lineage>
        <taxon>Bacteria</taxon>
        <taxon>Pseudomonadati</taxon>
        <taxon>Pseudomonadota</taxon>
        <taxon>Alphaproteobacteria</taxon>
        <taxon>Hyphomicrobiales</taxon>
        <taxon>Ahrensiaceae</taxon>
        <taxon>Oricola</taxon>
    </lineage>
</organism>
<dbReference type="Proteomes" id="UP000509367">
    <property type="component" value="Chromosome"/>
</dbReference>
<evidence type="ECO:0000256" key="1">
    <source>
        <dbReference type="ARBA" id="ARBA00000085"/>
    </source>
</evidence>
<dbReference type="InterPro" id="IPR036097">
    <property type="entry name" value="HisK_dim/P_sf"/>
</dbReference>
<dbReference type="PRINTS" id="PR00344">
    <property type="entry name" value="BCTRLSENSOR"/>
</dbReference>
<keyword evidence="7" id="KW-0808">Transferase</keyword>
<evidence type="ECO:0000256" key="16">
    <source>
        <dbReference type="ARBA" id="ARBA00073143"/>
    </source>
</evidence>
<proteinExistence type="predicted"/>
<keyword evidence="17" id="KW-0175">Coiled coil</keyword>
<keyword evidence="10 20" id="KW-0418">Kinase</keyword>
<accession>A0A6N1VHV3</accession>
<evidence type="ECO:0000256" key="12">
    <source>
        <dbReference type="ARBA" id="ARBA00022989"/>
    </source>
</evidence>
<dbReference type="CDD" id="cd00082">
    <property type="entry name" value="HisKA"/>
    <property type="match status" value="1"/>
</dbReference>
<dbReference type="InterPro" id="IPR003661">
    <property type="entry name" value="HisK_dim/P_dom"/>
</dbReference>
<keyword evidence="11" id="KW-0067">ATP-binding</keyword>
<keyword evidence="14 18" id="KW-0472">Membrane</keyword>
<dbReference type="FunFam" id="1.10.287.130:FF:000049">
    <property type="entry name" value="C4-dicarboxylate transport sensor protein DctB"/>
    <property type="match status" value="1"/>
</dbReference>
<name>A0A6N1VHV3_9HYPH</name>
<comment type="subcellular location">
    <subcellularLocation>
        <location evidence="2">Cell inner membrane</location>
        <topology evidence="2">Multi-pass membrane protein</topology>
    </subcellularLocation>
</comment>
<feature type="transmembrane region" description="Helical" evidence="18">
    <location>
        <begin position="15"/>
        <end position="35"/>
    </location>
</feature>
<dbReference type="GO" id="GO:0000155">
    <property type="term" value="F:phosphorelay sensor kinase activity"/>
    <property type="evidence" value="ECO:0007669"/>
    <property type="project" value="InterPro"/>
</dbReference>
<dbReference type="Pfam" id="PF02518">
    <property type="entry name" value="HATPase_c"/>
    <property type="match status" value="1"/>
</dbReference>
<dbReference type="InterPro" id="IPR003594">
    <property type="entry name" value="HATPase_dom"/>
</dbReference>
<keyword evidence="4" id="KW-1003">Cell membrane</keyword>
<keyword evidence="6" id="KW-0597">Phosphoprotein</keyword>
<evidence type="ECO:0000256" key="14">
    <source>
        <dbReference type="ARBA" id="ARBA00023136"/>
    </source>
</evidence>
<evidence type="ECO:0000256" key="6">
    <source>
        <dbReference type="ARBA" id="ARBA00022553"/>
    </source>
</evidence>
<dbReference type="PROSITE" id="PS50109">
    <property type="entry name" value="HIS_KIN"/>
    <property type="match status" value="1"/>
</dbReference>
<dbReference type="SMART" id="SM00388">
    <property type="entry name" value="HisKA"/>
    <property type="match status" value="1"/>
</dbReference>
<reference evidence="20 21" key="1">
    <citation type="submission" date="2020-06" db="EMBL/GenBank/DDBJ databases">
        <title>Oricola thermophila sp. nov. isolated from a tidal sediments.</title>
        <authorList>
            <person name="Kwon K.K."/>
            <person name="Yang S.-H."/>
            <person name="Park M.-J."/>
        </authorList>
    </citation>
    <scope>NUCLEOTIDE SEQUENCE [LARGE SCALE GENOMIC DNA]</scope>
    <source>
        <strain evidence="20 21">MEBiC13590</strain>
    </source>
</reference>
<keyword evidence="13" id="KW-0902">Two-component regulatory system</keyword>